<dbReference type="RefSeq" id="WP_341469730.1">
    <property type="nucleotide sequence ID" value="NZ_CP128399.1"/>
</dbReference>
<feature type="transmembrane region" description="Helical" evidence="1">
    <location>
        <begin position="39"/>
        <end position="57"/>
    </location>
</feature>
<evidence type="ECO:0000313" key="2">
    <source>
        <dbReference type="EMBL" id="NWJ45980.1"/>
    </source>
</evidence>
<name>A0A8T7M1N1_9CHLR</name>
<dbReference type="EMBL" id="JACATZ010000001">
    <property type="protein sequence ID" value="NWJ45980.1"/>
    <property type="molecule type" value="Genomic_DNA"/>
</dbReference>
<proteinExistence type="predicted"/>
<feature type="transmembrane region" description="Helical" evidence="1">
    <location>
        <begin position="6"/>
        <end position="32"/>
    </location>
</feature>
<sequence length="127" mass="14239">MRNSAYVFSWLFFIINIMLVIALFFCWLVMAVTNQPSEAYVGVFCTMLIAMILLGMVHHVASLQIWMRPVLAGAIEFIPAILFIGLCFISGQALFLALASPHLIVGSMTLLSADEKLELVKLEDRMR</sequence>
<feature type="transmembrane region" description="Helical" evidence="1">
    <location>
        <begin position="77"/>
        <end position="99"/>
    </location>
</feature>
<dbReference type="EMBL" id="CP128399">
    <property type="protein sequence ID" value="WJW67841.1"/>
    <property type="molecule type" value="Genomic_DNA"/>
</dbReference>
<accession>A0A8T7M1N1</accession>
<dbReference type="Proteomes" id="UP001431572">
    <property type="component" value="Chromosome 1"/>
</dbReference>
<evidence type="ECO:0000313" key="5">
    <source>
        <dbReference type="Proteomes" id="UP001431572"/>
    </source>
</evidence>
<reference evidence="3" key="2">
    <citation type="journal article" date="2024" name="Nature">
        <title>Anoxygenic phototroph of the Chloroflexota uses a type I reaction centre.</title>
        <authorList>
            <person name="Tsuji J.M."/>
            <person name="Shaw N.A."/>
            <person name="Nagashima S."/>
            <person name="Venkiteswaran J.J."/>
            <person name="Schiff S.L."/>
            <person name="Watanabe T."/>
            <person name="Fukui M."/>
            <person name="Hanada S."/>
            <person name="Tank M."/>
            <person name="Neufeld J.D."/>
        </authorList>
    </citation>
    <scope>NUCLEOTIDE SEQUENCE</scope>
    <source>
        <strain evidence="3">L227-S17</strain>
    </source>
</reference>
<reference evidence="2 4" key="1">
    <citation type="submission" date="2020-06" db="EMBL/GenBank/DDBJ databases">
        <title>Anoxygenic phototrophic Chloroflexota member uses a Type I reaction center.</title>
        <authorList>
            <person name="Tsuji J.M."/>
            <person name="Shaw N.A."/>
            <person name="Nagashima S."/>
            <person name="Venkiteswaran J."/>
            <person name="Schiff S.L."/>
            <person name="Hanada S."/>
            <person name="Tank M."/>
            <person name="Neufeld J.D."/>
        </authorList>
    </citation>
    <scope>NUCLEOTIDE SEQUENCE [LARGE SCALE GENOMIC DNA]</scope>
    <source>
        <strain evidence="2">L227-S17</strain>
    </source>
</reference>
<keyword evidence="1" id="KW-0812">Transmembrane</keyword>
<evidence type="ECO:0000313" key="3">
    <source>
        <dbReference type="EMBL" id="WJW67841.1"/>
    </source>
</evidence>
<keyword evidence="1" id="KW-1133">Transmembrane helix</keyword>
<organism evidence="2 4">
    <name type="scientific">Candidatus Chlorohelix allophototropha</name>
    <dbReference type="NCBI Taxonomy" id="3003348"/>
    <lineage>
        <taxon>Bacteria</taxon>
        <taxon>Bacillati</taxon>
        <taxon>Chloroflexota</taxon>
        <taxon>Chloroflexia</taxon>
        <taxon>Candidatus Chloroheliales</taxon>
        <taxon>Candidatus Chloroheliaceae</taxon>
        <taxon>Candidatus Chlorohelix</taxon>
    </lineage>
</organism>
<evidence type="ECO:0000313" key="4">
    <source>
        <dbReference type="Proteomes" id="UP000521676"/>
    </source>
</evidence>
<dbReference type="AlphaFoldDB" id="A0A8T7M1N1"/>
<dbReference type="Proteomes" id="UP000521676">
    <property type="component" value="Unassembled WGS sequence"/>
</dbReference>
<keyword evidence="5" id="KW-1185">Reference proteome</keyword>
<keyword evidence="1" id="KW-0472">Membrane</keyword>
<gene>
    <name evidence="2" type="ORF">HXX08_08895</name>
    <name evidence="3" type="ORF">OZ401_001123</name>
</gene>
<evidence type="ECO:0000256" key="1">
    <source>
        <dbReference type="SAM" id="Phobius"/>
    </source>
</evidence>
<protein>
    <submittedName>
        <fullName evidence="2">Uncharacterized protein</fullName>
    </submittedName>
</protein>